<name>A0ACB0E223_RANTA</name>
<accession>A0ACB0E223</accession>
<proteinExistence type="predicted"/>
<reference evidence="1" key="1">
    <citation type="submission" date="2023-05" db="EMBL/GenBank/DDBJ databases">
        <authorList>
            <consortium name="ELIXIR-Norway"/>
        </authorList>
    </citation>
    <scope>NUCLEOTIDE SEQUENCE</scope>
</reference>
<feature type="non-terminal residue" evidence="1">
    <location>
        <position position="1"/>
    </location>
</feature>
<organism evidence="1 2">
    <name type="scientific">Rangifer tarandus platyrhynchus</name>
    <name type="common">Svalbard reindeer</name>
    <dbReference type="NCBI Taxonomy" id="3082113"/>
    <lineage>
        <taxon>Eukaryota</taxon>
        <taxon>Metazoa</taxon>
        <taxon>Chordata</taxon>
        <taxon>Craniata</taxon>
        <taxon>Vertebrata</taxon>
        <taxon>Euteleostomi</taxon>
        <taxon>Mammalia</taxon>
        <taxon>Eutheria</taxon>
        <taxon>Laurasiatheria</taxon>
        <taxon>Artiodactyla</taxon>
        <taxon>Ruminantia</taxon>
        <taxon>Pecora</taxon>
        <taxon>Cervidae</taxon>
        <taxon>Odocoileinae</taxon>
        <taxon>Rangifer</taxon>
    </lineage>
</organism>
<evidence type="ECO:0000313" key="1">
    <source>
        <dbReference type="EMBL" id="CAI9694528.1"/>
    </source>
</evidence>
<dbReference type="Proteomes" id="UP001162501">
    <property type="component" value="Chromosome 13"/>
</dbReference>
<sequence length="66" mass="7187">TLRLNTADVLCEAAFASAFLPFPAYLPRFKSVQERVGSEGDSSSSDNQNLTFVNGITLPEKTSTEF</sequence>
<protein>
    <submittedName>
        <fullName evidence="1">Uncharacterized protein</fullName>
    </submittedName>
</protein>
<gene>
    <name evidence="1" type="ORF">MRATA1EN3_LOCUS5741</name>
</gene>
<dbReference type="EMBL" id="OX596097">
    <property type="protein sequence ID" value="CAI9694528.1"/>
    <property type="molecule type" value="Genomic_DNA"/>
</dbReference>
<evidence type="ECO:0000313" key="2">
    <source>
        <dbReference type="Proteomes" id="UP001162501"/>
    </source>
</evidence>